<evidence type="ECO:0000313" key="3">
    <source>
        <dbReference type="Proteomes" id="UP000322658"/>
    </source>
</evidence>
<dbReference type="AlphaFoldDB" id="A0A5B3GK66"/>
<feature type="transmembrane region" description="Helical" evidence="1">
    <location>
        <begin position="60"/>
        <end position="81"/>
    </location>
</feature>
<dbReference type="EMBL" id="VVXJ01000029">
    <property type="protein sequence ID" value="KAA2373951.1"/>
    <property type="molecule type" value="Genomic_DNA"/>
</dbReference>
<feature type="transmembrane region" description="Helical" evidence="1">
    <location>
        <begin position="151"/>
        <end position="168"/>
    </location>
</feature>
<protein>
    <submittedName>
        <fullName evidence="2">Uncharacterized protein</fullName>
    </submittedName>
</protein>
<dbReference type="Proteomes" id="UP000322658">
    <property type="component" value="Unassembled WGS sequence"/>
</dbReference>
<feature type="transmembrane region" description="Helical" evidence="1">
    <location>
        <begin position="6"/>
        <end position="23"/>
    </location>
</feature>
<feature type="transmembrane region" description="Helical" evidence="1">
    <location>
        <begin position="113"/>
        <end position="131"/>
    </location>
</feature>
<name>A0A5B3GK66_9BACT</name>
<keyword evidence="1" id="KW-1133">Transmembrane helix</keyword>
<organism evidence="2 3">
    <name type="scientific">Alistipes shahii</name>
    <dbReference type="NCBI Taxonomy" id="328814"/>
    <lineage>
        <taxon>Bacteria</taxon>
        <taxon>Pseudomonadati</taxon>
        <taxon>Bacteroidota</taxon>
        <taxon>Bacteroidia</taxon>
        <taxon>Bacteroidales</taxon>
        <taxon>Rikenellaceae</taxon>
        <taxon>Alistipes</taxon>
    </lineage>
</organism>
<reference evidence="2 3" key="1">
    <citation type="journal article" date="2019" name="Nat. Med.">
        <title>A library of human gut bacterial isolates paired with longitudinal multiomics data enables mechanistic microbiome research.</title>
        <authorList>
            <person name="Poyet M."/>
            <person name="Groussin M."/>
            <person name="Gibbons S.M."/>
            <person name="Avila-Pacheco J."/>
            <person name="Jiang X."/>
            <person name="Kearney S.M."/>
            <person name="Perrotta A.R."/>
            <person name="Berdy B."/>
            <person name="Zhao S."/>
            <person name="Lieberman T.D."/>
            <person name="Swanson P.K."/>
            <person name="Smith M."/>
            <person name="Roesemann S."/>
            <person name="Alexander J.E."/>
            <person name="Rich S.A."/>
            <person name="Livny J."/>
            <person name="Vlamakis H."/>
            <person name="Clish C."/>
            <person name="Bullock K."/>
            <person name="Deik A."/>
            <person name="Scott J."/>
            <person name="Pierce K.A."/>
            <person name="Xavier R.J."/>
            <person name="Alm E.J."/>
        </authorList>
    </citation>
    <scope>NUCLEOTIDE SEQUENCE [LARGE SCALE GENOMIC DNA]</scope>
    <source>
        <strain evidence="2 3">BIOML-A1</strain>
    </source>
</reference>
<sequence>MDTFLFPTLFCLVICAVFVWLAVKRMRAGKPHRVFLWLARFFGVMVVMGVYEAFRREGIQLGGLIVWGAGIGAWILVPWIIRELSRRKNREQDSEQRPPVEQKKEKYSTAIKPIRWLQVAIILIGCGLYVFTSECLIDQYSSSIIHKHGGATFVLAWFVFLALIIPFIKNILNKGIRFYKEESPEKSLSCLLIVLLLLISWFTILNYMTCLFSYGFTFFELLKVYLIYL</sequence>
<evidence type="ECO:0000256" key="1">
    <source>
        <dbReference type="SAM" id="Phobius"/>
    </source>
</evidence>
<comment type="caution">
    <text evidence="2">The sequence shown here is derived from an EMBL/GenBank/DDBJ whole genome shotgun (WGS) entry which is preliminary data.</text>
</comment>
<keyword evidence="1" id="KW-0812">Transmembrane</keyword>
<accession>A0A5B3GK66</accession>
<feature type="transmembrane region" description="Helical" evidence="1">
    <location>
        <begin position="35"/>
        <end position="54"/>
    </location>
</feature>
<gene>
    <name evidence="2" type="ORF">F2Y07_11765</name>
</gene>
<keyword evidence="1" id="KW-0472">Membrane</keyword>
<feature type="transmembrane region" description="Helical" evidence="1">
    <location>
        <begin position="188"/>
        <end position="205"/>
    </location>
</feature>
<proteinExistence type="predicted"/>
<evidence type="ECO:0000313" key="2">
    <source>
        <dbReference type="EMBL" id="KAA2373951.1"/>
    </source>
</evidence>